<dbReference type="PROSITE" id="PS50850">
    <property type="entry name" value="MFS"/>
    <property type="match status" value="1"/>
</dbReference>
<keyword evidence="2" id="KW-0813">Transport</keyword>
<feature type="transmembrane region" description="Helical" evidence="7">
    <location>
        <begin position="270"/>
        <end position="289"/>
    </location>
</feature>
<dbReference type="Proteomes" id="UP001227317">
    <property type="component" value="Unassembled WGS sequence"/>
</dbReference>
<feature type="transmembrane region" description="Helical" evidence="7">
    <location>
        <begin position="120"/>
        <end position="140"/>
    </location>
</feature>
<feature type="transmembrane region" description="Helical" evidence="7">
    <location>
        <begin position="384"/>
        <end position="406"/>
    </location>
</feature>
<evidence type="ECO:0000313" key="9">
    <source>
        <dbReference type="EMBL" id="MDQ2103014.1"/>
    </source>
</evidence>
<comment type="subcellular location">
    <subcellularLocation>
        <location evidence="1">Cell membrane</location>
        <topology evidence="1">Multi-pass membrane protein</topology>
    </subcellularLocation>
</comment>
<dbReference type="PANTHER" id="PTHR23513">
    <property type="entry name" value="INTEGRAL MEMBRANE EFFLUX PROTEIN-RELATED"/>
    <property type="match status" value="1"/>
</dbReference>
<evidence type="ECO:0000256" key="7">
    <source>
        <dbReference type="SAM" id="Phobius"/>
    </source>
</evidence>
<feature type="transmembrane region" description="Helical" evidence="7">
    <location>
        <begin position="242"/>
        <end position="264"/>
    </location>
</feature>
<evidence type="ECO:0000313" key="10">
    <source>
        <dbReference type="Proteomes" id="UP001227317"/>
    </source>
</evidence>
<keyword evidence="6 7" id="KW-0472">Membrane</keyword>
<evidence type="ECO:0000256" key="1">
    <source>
        <dbReference type="ARBA" id="ARBA00004651"/>
    </source>
</evidence>
<evidence type="ECO:0000256" key="5">
    <source>
        <dbReference type="ARBA" id="ARBA00022989"/>
    </source>
</evidence>
<keyword evidence="5 7" id="KW-1133">Transmembrane helix</keyword>
<proteinExistence type="predicted"/>
<evidence type="ECO:0000256" key="4">
    <source>
        <dbReference type="ARBA" id="ARBA00022692"/>
    </source>
</evidence>
<feature type="transmembrane region" description="Helical" evidence="7">
    <location>
        <begin position="324"/>
        <end position="343"/>
    </location>
</feature>
<dbReference type="InterPro" id="IPR036259">
    <property type="entry name" value="MFS_trans_sf"/>
</dbReference>
<dbReference type="PANTHER" id="PTHR23513:SF11">
    <property type="entry name" value="STAPHYLOFERRIN A TRANSPORTER"/>
    <property type="match status" value="1"/>
</dbReference>
<keyword evidence="10" id="KW-1185">Reference proteome</keyword>
<dbReference type="EMBL" id="JAUJFI010000036">
    <property type="protein sequence ID" value="MDQ2103014.1"/>
    <property type="molecule type" value="Genomic_DNA"/>
</dbReference>
<dbReference type="InterPro" id="IPR020846">
    <property type="entry name" value="MFS_dom"/>
</dbReference>
<protein>
    <submittedName>
        <fullName evidence="9">MFS transporter</fullName>
    </submittedName>
</protein>
<dbReference type="SUPFAM" id="SSF103473">
    <property type="entry name" value="MFS general substrate transporter"/>
    <property type="match status" value="1"/>
</dbReference>
<accession>A0ABU0WJ79</accession>
<feature type="transmembrane region" description="Helical" evidence="7">
    <location>
        <begin position="355"/>
        <end position="378"/>
    </location>
</feature>
<organism evidence="9 10">
    <name type="scientific">Azospirillum isscasi</name>
    <dbReference type="NCBI Taxonomy" id="3053926"/>
    <lineage>
        <taxon>Bacteria</taxon>
        <taxon>Pseudomonadati</taxon>
        <taxon>Pseudomonadota</taxon>
        <taxon>Alphaproteobacteria</taxon>
        <taxon>Rhodospirillales</taxon>
        <taxon>Azospirillaceae</taxon>
        <taxon>Azospirillum</taxon>
    </lineage>
</organism>
<keyword evidence="3" id="KW-1003">Cell membrane</keyword>
<feature type="transmembrane region" description="Helical" evidence="7">
    <location>
        <begin position="60"/>
        <end position="83"/>
    </location>
</feature>
<dbReference type="InterPro" id="IPR010290">
    <property type="entry name" value="TM_effector"/>
</dbReference>
<dbReference type="Pfam" id="PF05977">
    <property type="entry name" value="MFS_3"/>
    <property type="match status" value="1"/>
</dbReference>
<dbReference type="Gene3D" id="1.20.1250.20">
    <property type="entry name" value="MFS general substrate transporter like domains"/>
    <property type="match status" value="1"/>
</dbReference>
<reference evidence="9 10" key="1">
    <citation type="submission" date="2023-06" db="EMBL/GenBank/DDBJ databases">
        <title>Azospirillum isscasensis sp.nov, a bacterium isolated from rhizosphere soil of rice.</title>
        <authorList>
            <person name="Wang H."/>
        </authorList>
    </citation>
    <scope>NUCLEOTIDE SEQUENCE [LARGE SCALE GENOMIC DNA]</scope>
    <source>
        <strain evidence="9 10">C340-1</strain>
    </source>
</reference>
<feature type="transmembrane region" description="Helical" evidence="7">
    <location>
        <begin position="177"/>
        <end position="198"/>
    </location>
</feature>
<feature type="domain" description="Major facilitator superfamily (MFS) profile" evidence="8">
    <location>
        <begin position="27"/>
        <end position="413"/>
    </location>
</feature>
<keyword evidence="4 7" id="KW-0812">Transmembrane</keyword>
<evidence type="ECO:0000259" key="8">
    <source>
        <dbReference type="PROSITE" id="PS50850"/>
    </source>
</evidence>
<dbReference type="RefSeq" id="WP_306705699.1">
    <property type="nucleotide sequence ID" value="NZ_JAUJFI010000036.1"/>
</dbReference>
<dbReference type="CDD" id="cd06173">
    <property type="entry name" value="MFS_MefA_like"/>
    <property type="match status" value="1"/>
</dbReference>
<evidence type="ECO:0000256" key="3">
    <source>
        <dbReference type="ARBA" id="ARBA00022475"/>
    </source>
</evidence>
<evidence type="ECO:0000256" key="6">
    <source>
        <dbReference type="ARBA" id="ARBA00023136"/>
    </source>
</evidence>
<comment type="caution">
    <text evidence="9">The sequence shown here is derived from an EMBL/GenBank/DDBJ whole genome shotgun (WGS) entry which is preliminary data.</text>
</comment>
<feature type="transmembrane region" description="Helical" evidence="7">
    <location>
        <begin position="95"/>
        <end position="114"/>
    </location>
</feature>
<sequence length="548" mass="59194">MSRPSPFRRSIELEKTPHKRSLLHDPTFRNPWLAVEFSFLGMFIHVVAGSWLMAELTGSALFVSLIQTAYALPIVLFSIIAGVLADTVDRRSSMVWSLLVCLLASILLAATAELDLLRPWGILALIVIVGCGVALFTPPWQAALGDIAPRDQLVEAVSLHAIGANAMRTIGPSLGGLLVSMTGATVAFAAGALTYLPALLLMLFRPPKLTEITDRERFGSALVLGMRYLTVAPNLELLLLRAFFFSFAAMCVMAMLPLVAQAQYGLGAGAYGFLYGGYGLGAILGGIGLKRLRRHFSMDRIVGASFLLTGAAMLALALSRQLWQGLICTVLAGAAWLIVHSLHNSALQLSTPRWIAGRIVATFMTSVYLGLAIGGWVWGALAGWLGVDGALIAAAVAALIPFALALRFPLPGAPAHDLEPLAGSVIATDEQGNGLKGGPLYIVIEHDIDPVNSPSFLALMAQRRRHLTQLGASHWMVLRDIRNSGRWTESFYTASWSDYRRMMARHSAETAFLRKSAAELQRNGKEPCARLMLYEPVTRSLSAPILRT</sequence>
<name>A0ABU0WJ79_9PROT</name>
<feature type="transmembrane region" description="Helical" evidence="7">
    <location>
        <begin position="32"/>
        <end position="54"/>
    </location>
</feature>
<evidence type="ECO:0000256" key="2">
    <source>
        <dbReference type="ARBA" id="ARBA00022448"/>
    </source>
</evidence>
<gene>
    <name evidence="9" type="ORF">QSG27_09945</name>
</gene>
<feature type="transmembrane region" description="Helical" evidence="7">
    <location>
        <begin position="301"/>
        <end position="318"/>
    </location>
</feature>